<name>A0A124E0Z9_9MYCO</name>
<reference evidence="3" key="2">
    <citation type="submission" date="2016-02" db="EMBL/GenBank/DDBJ databases">
        <title>Draft genome sequence of five rapidly growing Mycobacterium species.</title>
        <authorList>
            <person name="Katahira K."/>
            <person name="Gotou Y."/>
            <person name="Iida K."/>
            <person name="Ogura Y."/>
            <person name="Hayashi T."/>
        </authorList>
    </citation>
    <scope>NUCLEOTIDE SEQUENCE [LARGE SCALE GENOMIC DNA]</scope>
    <source>
        <strain evidence="3">JCM15654</strain>
    </source>
</reference>
<gene>
    <name evidence="2" type="ORF">RMCB_6201</name>
</gene>
<feature type="compositionally biased region" description="Polar residues" evidence="1">
    <location>
        <begin position="53"/>
        <end position="63"/>
    </location>
</feature>
<dbReference type="STRING" id="146020.RMCB_6201"/>
<evidence type="ECO:0000313" key="2">
    <source>
        <dbReference type="EMBL" id="GAS92105.1"/>
    </source>
</evidence>
<organism evidence="2 3">
    <name type="scientific">Mycolicibacterium brisbanense</name>
    <dbReference type="NCBI Taxonomy" id="146020"/>
    <lineage>
        <taxon>Bacteria</taxon>
        <taxon>Bacillati</taxon>
        <taxon>Actinomycetota</taxon>
        <taxon>Actinomycetes</taxon>
        <taxon>Mycobacteriales</taxon>
        <taxon>Mycobacteriaceae</taxon>
        <taxon>Mycolicibacterium</taxon>
    </lineage>
</organism>
<feature type="region of interest" description="Disordered" evidence="1">
    <location>
        <begin position="1"/>
        <end position="63"/>
    </location>
</feature>
<sequence>MDRNREDDGDNDKGAQRYSPVGWRIARRRSHPEHHGDECASIASAASNDAPVESTSGSAARPG</sequence>
<dbReference type="EMBL" id="BCSX01000053">
    <property type="protein sequence ID" value="GAS92105.1"/>
    <property type="molecule type" value="Genomic_DNA"/>
</dbReference>
<reference evidence="3" key="1">
    <citation type="journal article" date="2016" name="Genome Announc.">
        <title>Draft Genome Sequences of Five Rapidly Growing Mycobacterium Species, M. thermoresistibile, M. fortuitum subsp. acetamidolyticum, M. canariasense, M. brisbanense, and M. novocastrense.</title>
        <authorList>
            <person name="Katahira K."/>
            <person name="Ogura Y."/>
            <person name="Gotoh Y."/>
            <person name="Hayashi T."/>
        </authorList>
    </citation>
    <scope>NUCLEOTIDE SEQUENCE [LARGE SCALE GENOMIC DNA]</scope>
    <source>
        <strain evidence="3">JCM15654</strain>
    </source>
</reference>
<accession>A0A124E0Z9</accession>
<dbReference type="AlphaFoldDB" id="A0A124E0Z9"/>
<evidence type="ECO:0000256" key="1">
    <source>
        <dbReference type="SAM" id="MobiDB-lite"/>
    </source>
</evidence>
<evidence type="ECO:0000313" key="3">
    <source>
        <dbReference type="Proteomes" id="UP000069620"/>
    </source>
</evidence>
<protein>
    <submittedName>
        <fullName evidence="2">Uncharacterized protein</fullName>
    </submittedName>
</protein>
<feature type="compositionally biased region" description="Basic and acidic residues" evidence="1">
    <location>
        <begin position="1"/>
        <end position="15"/>
    </location>
</feature>
<keyword evidence="3" id="KW-1185">Reference proteome</keyword>
<comment type="caution">
    <text evidence="2">The sequence shown here is derived from an EMBL/GenBank/DDBJ whole genome shotgun (WGS) entry which is preliminary data.</text>
</comment>
<proteinExistence type="predicted"/>
<dbReference type="Proteomes" id="UP000069620">
    <property type="component" value="Unassembled WGS sequence"/>
</dbReference>